<dbReference type="AlphaFoldDB" id="A0A437QIS0"/>
<comment type="caution">
    <text evidence="2">The sequence shown here is derived from an EMBL/GenBank/DDBJ whole genome shotgun (WGS) entry which is preliminary data.</text>
</comment>
<feature type="region of interest" description="Disordered" evidence="1">
    <location>
        <begin position="129"/>
        <end position="151"/>
    </location>
</feature>
<keyword evidence="3" id="KW-1185">Reference proteome</keyword>
<name>A0A437QIS0_9GAMM</name>
<evidence type="ECO:0000313" key="2">
    <source>
        <dbReference type="EMBL" id="RVU34448.1"/>
    </source>
</evidence>
<proteinExistence type="predicted"/>
<evidence type="ECO:0008006" key="4">
    <source>
        <dbReference type="Google" id="ProtNLM"/>
    </source>
</evidence>
<dbReference type="EMBL" id="SACS01000018">
    <property type="protein sequence ID" value="RVU34448.1"/>
    <property type="molecule type" value="Genomic_DNA"/>
</dbReference>
<dbReference type="OrthoDB" id="5298506at2"/>
<dbReference type="RefSeq" id="WP_127700245.1">
    <property type="nucleotide sequence ID" value="NZ_SACS01000018.1"/>
</dbReference>
<accession>A0A437QIS0</accession>
<protein>
    <recommendedName>
        <fullName evidence="4">Letm1 RBD domain-containing protein</fullName>
    </recommendedName>
</protein>
<evidence type="ECO:0000256" key="1">
    <source>
        <dbReference type="SAM" id="MobiDB-lite"/>
    </source>
</evidence>
<reference evidence="2 3" key="1">
    <citation type="submission" date="2019-01" db="EMBL/GenBank/DDBJ databases">
        <authorList>
            <person name="Chen W.-M."/>
        </authorList>
    </citation>
    <scope>NUCLEOTIDE SEQUENCE [LARGE SCALE GENOMIC DNA]</scope>
    <source>
        <strain evidence="2 3">KYPC3</strain>
    </source>
</reference>
<gene>
    <name evidence="2" type="ORF">EOE67_15510</name>
</gene>
<evidence type="ECO:0000313" key="3">
    <source>
        <dbReference type="Proteomes" id="UP000283077"/>
    </source>
</evidence>
<dbReference type="Proteomes" id="UP000283077">
    <property type="component" value="Unassembled WGS sequence"/>
</dbReference>
<sequence length="151" mass="17080">MKLLRHLHKAPLRVLRLQRRKSMIRIRFSMVRLKIALAQEKDETRQMLRIYQHYVTGDVSKTELARANAQLADVLRATGLGIFAVLPFAPITIPIIVKLGRKLGIEVLPSAFTPQGKRRAARIHRLRRSASARPPSLIGHKNPAATAEDEQ</sequence>
<organism evidence="2 3">
    <name type="scientific">Rheinheimera riviphila</name>
    <dbReference type="NCBI Taxonomy" id="1834037"/>
    <lineage>
        <taxon>Bacteria</taxon>
        <taxon>Pseudomonadati</taxon>
        <taxon>Pseudomonadota</taxon>
        <taxon>Gammaproteobacteria</taxon>
        <taxon>Chromatiales</taxon>
        <taxon>Chromatiaceae</taxon>
        <taxon>Rheinheimera</taxon>
    </lineage>
</organism>